<reference evidence="2 3" key="1">
    <citation type="submission" date="2020-04" db="EMBL/GenBank/DDBJ databases">
        <title>Draft genome of Pyxidicoccus fallax type strain.</title>
        <authorList>
            <person name="Whitworth D.E."/>
        </authorList>
    </citation>
    <scope>NUCLEOTIDE SEQUENCE [LARGE SCALE GENOMIC DNA]</scope>
    <source>
        <strain evidence="2 3">DSM 14698</strain>
    </source>
</reference>
<feature type="coiled-coil region" evidence="1">
    <location>
        <begin position="25"/>
        <end position="77"/>
    </location>
</feature>
<organism evidence="2 3">
    <name type="scientific">Pyxidicoccus fallax</name>
    <dbReference type="NCBI Taxonomy" id="394095"/>
    <lineage>
        <taxon>Bacteria</taxon>
        <taxon>Pseudomonadati</taxon>
        <taxon>Myxococcota</taxon>
        <taxon>Myxococcia</taxon>
        <taxon>Myxococcales</taxon>
        <taxon>Cystobacterineae</taxon>
        <taxon>Myxococcaceae</taxon>
        <taxon>Pyxidicoccus</taxon>
    </lineage>
</organism>
<dbReference type="EMBL" id="JABBJJ010000180">
    <property type="protein sequence ID" value="NMO19358.1"/>
    <property type="molecule type" value="Genomic_DNA"/>
</dbReference>
<evidence type="ECO:0000313" key="2">
    <source>
        <dbReference type="EMBL" id="NMO19358.1"/>
    </source>
</evidence>
<dbReference type="RefSeq" id="WP_169348610.1">
    <property type="nucleotide sequence ID" value="NZ_JABBJJ010000180.1"/>
</dbReference>
<sequence length="123" mass="14358">MKSSQRTHPGWREERMAMATGSDVLMQCLQEVRELQQQVQEGEERSAQQLTLVKEDVGELQKNVKTLAENVSTLADNADKTRLSHERYFNKIGRMLNMLAEQQLNTQGTMDDHERRLRMLEKR</sequence>
<evidence type="ECO:0000256" key="1">
    <source>
        <dbReference type="SAM" id="Coils"/>
    </source>
</evidence>
<gene>
    <name evidence="2" type="ORF">HG543_31475</name>
</gene>
<proteinExistence type="predicted"/>
<evidence type="ECO:0000313" key="3">
    <source>
        <dbReference type="Proteomes" id="UP000518300"/>
    </source>
</evidence>
<comment type="caution">
    <text evidence="2">The sequence shown here is derived from an EMBL/GenBank/DDBJ whole genome shotgun (WGS) entry which is preliminary data.</text>
</comment>
<keyword evidence="1" id="KW-0175">Coiled coil</keyword>
<dbReference type="Proteomes" id="UP000518300">
    <property type="component" value="Unassembled WGS sequence"/>
</dbReference>
<accession>A0A848LNF0</accession>
<protein>
    <submittedName>
        <fullName evidence="2">Uncharacterized protein</fullName>
    </submittedName>
</protein>
<keyword evidence="3" id="KW-1185">Reference proteome</keyword>
<dbReference type="AlphaFoldDB" id="A0A848LNF0"/>
<name>A0A848LNF0_9BACT</name>